<feature type="non-terminal residue" evidence="2">
    <location>
        <position position="89"/>
    </location>
</feature>
<feature type="compositionally biased region" description="Basic residues" evidence="1">
    <location>
        <begin position="28"/>
        <end position="55"/>
    </location>
</feature>
<reference evidence="2" key="1">
    <citation type="journal article" date="2019" name="Sci. Rep.">
        <title>Draft genome of Tanacetum cinerariifolium, the natural source of mosquito coil.</title>
        <authorList>
            <person name="Yamashiro T."/>
            <person name="Shiraishi A."/>
            <person name="Satake H."/>
            <person name="Nakayama K."/>
        </authorList>
    </citation>
    <scope>NUCLEOTIDE SEQUENCE</scope>
</reference>
<organism evidence="2">
    <name type="scientific">Tanacetum cinerariifolium</name>
    <name type="common">Dalmatian daisy</name>
    <name type="synonym">Chrysanthemum cinerariifolium</name>
    <dbReference type="NCBI Taxonomy" id="118510"/>
    <lineage>
        <taxon>Eukaryota</taxon>
        <taxon>Viridiplantae</taxon>
        <taxon>Streptophyta</taxon>
        <taxon>Embryophyta</taxon>
        <taxon>Tracheophyta</taxon>
        <taxon>Spermatophyta</taxon>
        <taxon>Magnoliopsida</taxon>
        <taxon>eudicotyledons</taxon>
        <taxon>Gunneridae</taxon>
        <taxon>Pentapetalae</taxon>
        <taxon>asterids</taxon>
        <taxon>campanulids</taxon>
        <taxon>Asterales</taxon>
        <taxon>Asteraceae</taxon>
        <taxon>Asteroideae</taxon>
        <taxon>Anthemideae</taxon>
        <taxon>Anthemidinae</taxon>
        <taxon>Tanacetum</taxon>
    </lineage>
</organism>
<feature type="non-terminal residue" evidence="2">
    <location>
        <position position="1"/>
    </location>
</feature>
<dbReference type="AlphaFoldDB" id="A0A699XGG8"/>
<evidence type="ECO:0000313" key="2">
    <source>
        <dbReference type="EMBL" id="GFD57078.1"/>
    </source>
</evidence>
<protein>
    <submittedName>
        <fullName evidence="2">Uncharacterized protein</fullName>
    </submittedName>
</protein>
<proteinExistence type="predicted"/>
<comment type="caution">
    <text evidence="2">The sequence shown here is derived from an EMBL/GenBank/DDBJ whole genome shotgun (WGS) entry which is preliminary data.</text>
</comment>
<dbReference type="EMBL" id="BKCJ011836735">
    <property type="protein sequence ID" value="GFD57078.1"/>
    <property type="molecule type" value="Genomic_DNA"/>
</dbReference>
<sequence>AAGALCQEPPGPGRRKPRPVAAVSGHRLDHRHATGRRHDRALRLSSHHHRGRQHRLPVPALARHTRQRAIDGGGPFYLRRQHGRAGVCH</sequence>
<name>A0A699XGG8_TANCI</name>
<gene>
    <name evidence="2" type="ORF">Tci_929047</name>
</gene>
<feature type="region of interest" description="Disordered" evidence="1">
    <location>
        <begin position="1"/>
        <end position="77"/>
    </location>
</feature>
<evidence type="ECO:0000256" key="1">
    <source>
        <dbReference type="SAM" id="MobiDB-lite"/>
    </source>
</evidence>
<accession>A0A699XGG8</accession>